<evidence type="ECO:0000259" key="2">
    <source>
        <dbReference type="Pfam" id="PF00561"/>
    </source>
</evidence>
<accession>A0ABT6F117</accession>
<name>A0ABT6F117_9SYNE</name>
<comment type="caution">
    <text evidence="3">The sequence shown here is derived from an EMBL/GenBank/DDBJ whole genome shotgun (WGS) entry which is preliminary data.</text>
</comment>
<dbReference type="PRINTS" id="PR00412">
    <property type="entry name" value="EPOXHYDRLASE"/>
</dbReference>
<sequence length="290" mass="33404">MDWTLPMSVLDGPWTHKFMVSNGVKLHYVTQGEGRLILFLHGFPEFWYSWRHQIPEFAKDHKVVALDLRGYNQSDKLPDPASYSLDELILDIEGVIQGLGYDRCYLVGHDWGGLVAWAMADAHPEMIAKLAILNCPHPAKFREGLFSPVQLLRSWYILGFQLPWLPEALLEWNDYGAIAQLFREGAVNQGAFTAADLDAYQNAAASRGALHAMVNYYRNLFQTLLVRDWPLLKVPTLMLWSEQDKTLGKELTYGTEDYVQDINIHYIPHCGHYIQQEQPHLVNQYLREFL</sequence>
<reference evidence="3" key="1">
    <citation type="journal article" date="2022" name="Genome Biol. Evol.">
        <title>A New Gene Family Diagnostic for Intracellular Biomineralization of Amorphous Ca Carbonates by Cyanobacteria.</title>
        <authorList>
            <person name="Benzerara K."/>
            <person name="Duprat E."/>
            <person name="Bitard-Feildel T."/>
            <person name="Caumes G."/>
            <person name="Cassier-Chauvat C."/>
            <person name="Chauvat F."/>
            <person name="Dezi M."/>
            <person name="Diop S.I."/>
            <person name="Gaschignard G."/>
            <person name="Gorgen S."/>
            <person name="Gugger M."/>
            <person name="Lopez-Garcia P."/>
            <person name="Millet M."/>
            <person name="Skouri-Panet F."/>
            <person name="Moreira D."/>
            <person name="Callebaut I."/>
        </authorList>
    </citation>
    <scope>NUCLEOTIDE SEQUENCE</scope>
    <source>
        <strain evidence="3">G9</strain>
    </source>
</reference>
<protein>
    <submittedName>
        <fullName evidence="3">Alpha/beta hydrolase</fullName>
    </submittedName>
</protein>
<keyword evidence="4" id="KW-1185">Reference proteome</keyword>
<dbReference type="SUPFAM" id="SSF53474">
    <property type="entry name" value="alpha/beta-Hydrolases"/>
    <property type="match status" value="1"/>
</dbReference>
<evidence type="ECO:0000256" key="1">
    <source>
        <dbReference type="ARBA" id="ARBA00022801"/>
    </source>
</evidence>
<dbReference type="Proteomes" id="UP001154265">
    <property type="component" value="Unassembled WGS sequence"/>
</dbReference>
<organism evidence="3 4">
    <name type="scientific">Candidatus Synechococcus calcipolaris G9</name>
    <dbReference type="NCBI Taxonomy" id="1497997"/>
    <lineage>
        <taxon>Bacteria</taxon>
        <taxon>Bacillati</taxon>
        <taxon>Cyanobacteriota</taxon>
        <taxon>Cyanophyceae</taxon>
        <taxon>Synechococcales</taxon>
        <taxon>Synechococcaceae</taxon>
        <taxon>Synechococcus</taxon>
    </lineage>
</organism>
<dbReference type="PRINTS" id="PR00111">
    <property type="entry name" value="ABHYDROLASE"/>
</dbReference>
<reference evidence="3" key="2">
    <citation type="submission" date="2022-01" db="EMBL/GenBank/DDBJ databases">
        <authorList>
            <person name="Zivanovic Y."/>
            <person name="Moreira D."/>
            <person name="Lopez-Garcia P."/>
        </authorList>
    </citation>
    <scope>NUCLEOTIDE SEQUENCE</scope>
    <source>
        <strain evidence="3">G9</strain>
    </source>
</reference>
<dbReference type="InterPro" id="IPR000639">
    <property type="entry name" value="Epox_hydrolase-like"/>
</dbReference>
<feature type="domain" description="AB hydrolase-1" evidence="2">
    <location>
        <begin position="36"/>
        <end position="277"/>
    </location>
</feature>
<dbReference type="InterPro" id="IPR000073">
    <property type="entry name" value="AB_hydrolase_1"/>
</dbReference>
<dbReference type="Gene3D" id="3.40.50.1820">
    <property type="entry name" value="alpha/beta hydrolase"/>
    <property type="match status" value="1"/>
</dbReference>
<dbReference type="GO" id="GO:0016787">
    <property type="term" value="F:hydrolase activity"/>
    <property type="evidence" value="ECO:0007669"/>
    <property type="project" value="UniProtKB-KW"/>
</dbReference>
<keyword evidence="1 3" id="KW-0378">Hydrolase</keyword>
<dbReference type="EMBL" id="JAKKUT010000002">
    <property type="protein sequence ID" value="MDG2991545.1"/>
    <property type="molecule type" value="Genomic_DNA"/>
</dbReference>
<dbReference type="PANTHER" id="PTHR43329">
    <property type="entry name" value="EPOXIDE HYDROLASE"/>
    <property type="match status" value="1"/>
</dbReference>
<evidence type="ECO:0000313" key="4">
    <source>
        <dbReference type="Proteomes" id="UP001154265"/>
    </source>
</evidence>
<evidence type="ECO:0000313" key="3">
    <source>
        <dbReference type="EMBL" id="MDG2991545.1"/>
    </source>
</evidence>
<dbReference type="Pfam" id="PF00561">
    <property type="entry name" value="Abhydrolase_1"/>
    <property type="match status" value="1"/>
</dbReference>
<proteinExistence type="predicted"/>
<dbReference type="InterPro" id="IPR029058">
    <property type="entry name" value="AB_hydrolase_fold"/>
</dbReference>
<dbReference type="RefSeq" id="WP_277867408.1">
    <property type="nucleotide sequence ID" value="NZ_JAKKUT010000002.1"/>
</dbReference>
<gene>
    <name evidence="3" type="ORF">L3556_11480</name>
</gene>